<dbReference type="Gene3D" id="3.40.50.1820">
    <property type="entry name" value="alpha/beta hydrolase"/>
    <property type="match status" value="1"/>
</dbReference>
<keyword evidence="3" id="KW-0378">Hydrolase</keyword>
<feature type="transmembrane region" description="Helical" evidence="1">
    <location>
        <begin position="6"/>
        <end position="28"/>
    </location>
</feature>
<feature type="transmembrane region" description="Helical" evidence="1">
    <location>
        <begin position="141"/>
        <end position="160"/>
    </location>
</feature>
<dbReference type="InterPro" id="IPR022742">
    <property type="entry name" value="Hydrolase_4"/>
</dbReference>
<dbReference type="EMBL" id="JAJHJB010000019">
    <property type="protein sequence ID" value="MCC5466519.1"/>
    <property type="molecule type" value="Genomic_DNA"/>
</dbReference>
<dbReference type="Pfam" id="PF12146">
    <property type="entry name" value="Hydrolase_4"/>
    <property type="match status" value="1"/>
</dbReference>
<evidence type="ECO:0000259" key="2">
    <source>
        <dbReference type="Pfam" id="PF12146"/>
    </source>
</evidence>
<dbReference type="PANTHER" id="PTHR43358:SF4">
    <property type="entry name" value="ALPHA_BETA HYDROLASE FOLD-1 DOMAIN-CONTAINING PROTEIN"/>
    <property type="match status" value="1"/>
</dbReference>
<name>A0ABS8HTM2_9FIRM</name>
<comment type="caution">
    <text evidence="3">The sequence shown here is derived from an EMBL/GenBank/DDBJ whole genome shotgun (WGS) entry which is preliminary data.</text>
</comment>
<reference evidence="3" key="1">
    <citation type="submission" date="2021-11" db="EMBL/GenBank/DDBJ databases">
        <title>Description of a new species Pelosinus isolated from the bottom sediments of Lake Baikal.</title>
        <authorList>
            <person name="Zakharyuk A."/>
        </authorList>
    </citation>
    <scope>NUCLEOTIDE SEQUENCE</scope>
    <source>
        <strain evidence="3">Bkl1</strain>
    </source>
</reference>
<dbReference type="RefSeq" id="WP_229535662.1">
    <property type="nucleotide sequence ID" value="NZ_JAJHJB010000019.1"/>
</dbReference>
<feature type="domain" description="Serine aminopeptidase S33" evidence="2">
    <location>
        <begin position="68"/>
        <end position="183"/>
    </location>
</feature>
<gene>
    <name evidence="3" type="ORF">LMF89_14300</name>
</gene>
<proteinExistence type="predicted"/>
<evidence type="ECO:0000313" key="3">
    <source>
        <dbReference type="EMBL" id="MCC5466519.1"/>
    </source>
</evidence>
<keyword evidence="4" id="KW-1185">Reference proteome</keyword>
<keyword evidence="1" id="KW-0812">Transmembrane</keyword>
<accession>A0ABS8HTM2</accession>
<organism evidence="3 4">
    <name type="scientific">Pelosinus baikalensis</name>
    <dbReference type="NCBI Taxonomy" id="2892015"/>
    <lineage>
        <taxon>Bacteria</taxon>
        <taxon>Bacillati</taxon>
        <taxon>Bacillota</taxon>
        <taxon>Negativicutes</taxon>
        <taxon>Selenomonadales</taxon>
        <taxon>Sporomusaceae</taxon>
        <taxon>Pelosinus</taxon>
    </lineage>
</organism>
<dbReference type="Proteomes" id="UP001165492">
    <property type="component" value="Unassembled WGS sequence"/>
</dbReference>
<dbReference type="PANTHER" id="PTHR43358">
    <property type="entry name" value="ALPHA/BETA-HYDROLASE"/>
    <property type="match status" value="1"/>
</dbReference>
<dbReference type="GO" id="GO:0016787">
    <property type="term" value="F:hydrolase activity"/>
    <property type="evidence" value="ECO:0007669"/>
    <property type="project" value="UniProtKB-KW"/>
</dbReference>
<keyword evidence="1" id="KW-1133">Transmembrane helix</keyword>
<evidence type="ECO:0000256" key="1">
    <source>
        <dbReference type="SAM" id="Phobius"/>
    </source>
</evidence>
<dbReference type="InterPro" id="IPR052920">
    <property type="entry name" value="DNA-binding_regulatory"/>
</dbReference>
<keyword evidence="1" id="KW-0472">Membrane</keyword>
<dbReference type="InterPro" id="IPR029058">
    <property type="entry name" value="AB_hydrolase_fold"/>
</dbReference>
<feature type="transmembrane region" description="Helical" evidence="1">
    <location>
        <begin position="193"/>
        <end position="211"/>
    </location>
</feature>
<sequence>MFHFTIIISVLILIYYFVRAYKLVLALGHPKKNEFCLKKNSSITYRKFDFTAKDGLKLKGINYEPTINPKGTILACHYLGGSKEAIFPFFESLIQAGFRVISFDFRNHGESGDDSRIQYSLENDFIALIETIKKMGIEGPFGIMGFSMGSVPALLAMHRYSDVKVVVVDSGPLILVKKYFQYVLDNKGITNPLVRFLFLSLYLYYGGYLKMANKTKKILKELKGKPVLFIHGDKDNIIAIENAELAFELLKSNHAMLWRVPNSRHLTNKYIKSGEYEKRVLDFFNTYLRA</sequence>
<evidence type="ECO:0000313" key="4">
    <source>
        <dbReference type="Proteomes" id="UP001165492"/>
    </source>
</evidence>
<dbReference type="SUPFAM" id="SSF53474">
    <property type="entry name" value="alpha/beta-Hydrolases"/>
    <property type="match status" value="1"/>
</dbReference>
<protein>
    <submittedName>
        <fullName evidence="3">Alpha/beta hydrolase</fullName>
    </submittedName>
</protein>